<dbReference type="Proteomes" id="UP000014500">
    <property type="component" value="Unassembled WGS sequence"/>
</dbReference>
<evidence type="ECO:0000313" key="2">
    <source>
        <dbReference type="Proteomes" id="UP000014500"/>
    </source>
</evidence>
<reference evidence="2" key="1">
    <citation type="submission" date="2011-05" db="EMBL/GenBank/DDBJ databases">
        <authorList>
            <person name="Richards S.R."/>
            <person name="Qu J."/>
            <person name="Jiang H."/>
            <person name="Jhangiani S.N."/>
            <person name="Agravi P."/>
            <person name="Goodspeed R."/>
            <person name="Gross S."/>
            <person name="Mandapat C."/>
            <person name="Jackson L."/>
            <person name="Mathew T."/>
            <person name="Pu L."/>
            <person name="Thornton R."/>
            <person name="Saada N."/>
            <person name="Wilczek-Boney K.B."/>
            <person name="Lee S."/>
            <person name="Kovar C."/>
            <person name="Wu Y."/>
            <person name="Scherer S.E."/>
            <person name="Worley K.C."/>
            <person name="Muzny D.M."/>
            <person name="Gibbs R."/>
        </authorList>
    </citation>
    <scope>NUCLEOTIDE SEQUENCE</scope>
    <source>
        <strain evidence="2">Brora</strain>
    </source>
</reference>
<dbReference type="EMBL" id="JH431264">
    <property type="status" value="NOT_ANNOTATED_CDS"/>
    <property type="molecule type" value="Genomic_DNA"/>
</dbReference>
<sequence length="63" mass="7144">MPVGLIINYKDNPCHHVSPISCIPRLSYLGFKDGNVSGLELTLEREFALRHRKKTGRGRQLNP</sequence>
<proteinExistence type="predicted"/>
<evidence type="ECO:0000313" key="1">
    <source>
        <dbReference type="EnsemblMetazoa" id="SMAR002976-PA"/>
    </source>
</evidence>
<reference evidence="1" key="2">
    <citation type="submission" date="2015-02" db="UniProtKB">
        <authorList>
            <consortium name="EnsemblMetazoa"/>
        </authorList>
    </citation>
    <scope>IDENTIFICATION</scope>
</reference>
<organism evidence="1 2">
    <name type="scientific">Strigamia maritima</name>
    <name type="common">European centipede</name>
    <name type="synonym">Geophilus maritimus</name>
    <dbReference type="NCBI Taxonomy" id="126957"/>
    <lineage>
        <taxon>Eukaryota</taxon>
        <taxon>Metazoa</taxon>
        <taxon>Ecdysozoa</taxon>
        <taxon>Arthropoda</taxon>
        <taxon>Myriapoda</taxon>
        <taxon>Chilopoda</taxon>
        <taxon>Pleurostigmophora</taxon>
        <taxon>Geophilomorpha</taxon>
        <taxon>Linotaeniidae</taxon>
        <taxon>Strigamia</taxon>
    </lineage>
</organism>
<accession>T1IPM3</accession>
<name>T1IPM3_STRMM</name>
<keyword evidence="2" id="KW-1185">Reference proteome</keyword>
<dbReference type="EnsemblMetazoa" id="SMAR002976-RA">
    <property type="protein sequence ID" value="SMAR002976-PA"/>
    <property type="gene ID" value="SMAR002976"/>
</dbReference>
<protein>
    <submittedName>
        <fullName evidence="1">Uncharacterized protein</fullName>
    </submittedName>
</protein>
<dbReference type="AlphaFoldDB" id="T1IPM3"/>
<dbReference type="HOGENOM" id="CLU_2888583_0_0_1"/>